<keyword evidence="2" id="KW-1185">Reference proteome</keyword>
<dbReference type="EMBL" id="JAUSVM010000001">
    <property type="protein sequence ID" value="MDQ0424672.1"/>
    <property type="molecule type" value="Genomic_DNA"/>
</dbReference>
<name>A0ABU0GJE5_9CELL</name>
<proteinExistence type="predicted"/>
<comment type="caution">
    <text evidence="1">The sequence shown here is derived from an EMBL/GenBank/DDBJ whole genome shotgun (WGS) entry which is preliminary data.</text>
</comment>
<dbReference type="RefSeq" id="WP_156442155.1">
    <property type="nucleotide sequence ID" value="NZ_JAUSVM010000001.1"/>
</dbReference>
<dbReference type="Proteomes" id="UP001240250">
    <property type="component" value="Unassembled WGS sequence"/>
</dbReference>
<organism evidence="1 2">
    <name type="scientific">Cellulomonas iranensis</name>
    <dbReference type="NCBI Taxonomy" id="76862"/>
    <lineage>
        <taxon>Bacteria</taxon>
        <taxon>Bacillati</taxon>
        <taxon>Actinomycetota</taxon>
        <taxon>Actinomycetes</taxon>
        <taxon>Micrococcales</taxon>
        <taxon>Cellulomonadaceae</taxon>
        <taxon>Cellulomonas</taxon>
    </lineage>
</organism>
<sequence length="362" mass="36732">MTTRLLLEGPDLDELVTQVREHLGPGARIVSAERIRSGGFAGFFAKERYEMTVDVPDEDDRPVRAFAHRPAAPAPARGIEDLLDAADAADGPDGPPAPAPGVSTTSREFAAVLDQVRSLVGAPDPDLVVPAPRPADAALAGAAAALALAPAVPAPEPPPAPPYAPGVGLRAELVRLGVPVRLLDAGPMTLGAVLGRLPAPPPPPRGVGQVLVVVGEGDGPRAVARTLAVRWGLPDGRVHELDASGAVTAPARDGGTAQVVALRVGTEHHDRARAAHALAGLGADQVWAVTDARTKSADVAAWVAAVGAERPVDALAVHGLLDTAAPGTVLEPGLPVAWVDGVPASRLVWAAALGQELDAALA</sequence>
<gene>
    <name evidence="1" type="ORF">JO380_001053</name>
</gene>
<evidence type="ECO:0000313" key="2">
    <source>
        <dbReference type="Proteomes" id="UP001240250"/>
    </source>
</evidence>
<reference evidence="1 2" key="1">
    <citation type="submission" date="2023-07" db="EMBL/GenBank/DDBJ databases">
        <title>Sequencing the genomes of 1000 actinobacteria strains.</title>
        <authorList>
            <person name="Klenk H.-P."/>
        </authorList>
    </citation>
    <scope>NUCLEOTIDE SEQUENCE [LARGE SCALE GENOMIC DNA]</scope>
    <source>
        <strain evidence="1 2">DSM 14785</strain>
    </source>
</reference>
<accession>A0ABU0GJE5</accession>
<evidence type="ECO:0000313" key="1">
    <source>
        <dbReference type="EMBL" id="MDQ0424672.1"/>
    </source>
</evidence>
<protein>
    <submittedName>
        <fullName evidence="1">Uncharacterized protein</fullName>
    </submittedName>
</protein>